<keyword evidence="8" id="KW-0418">Kinase</keyword>
<dbReference type="PANTHER" id="PTHR10088">
    <property type="entry name" value="GLUCOKINASE REGULATORY PROTEIN"/>
    <property type="match status" value="1"/>
</dbReference>
<dbReference type="STRING" id="576137.A0A1L7X958"/>
<keyword evidence="9" id="KW-1185">Reference proteome</keyword>
<dbReference type="SUPFAM" id="SSF53067">
    <property type="entry name" value="Actin-like ATPase domain"/>
    <property type="match status" value="2"/>
</dbReference>
<dbReference type="EMBL" id="FJOG01000018">
    <property type="protein sequence ID" value="CZR61526.1"/>
    <property type="molecule type" value="Genomic_DNA"/>
</dbReference>
<dbReference type="GO" id="GO:0016835">
    <property type="term" value="F:carbon-oxygen lyase activity"/>
    <property type="evidence" value="ECO:0007669"/>
    <property type="project" value="InterPro"/>
</dbReference>
<dbReference type="Gene3D" id="3.40.50.10490">
    <property type="entry name" value="Glucose-6-phosphate isomerase like protein, domain 1"/>
    <property type="match status" value="1"/>
</dbReference>
<evidence type="ECO:0000256" key="1">
    <source>
        <dbReference type="ARBA" id="ARBA00006198"/>
    </source>
</evidence>
<dbReference type="SUPFAM" id="SSF53697">
    <property type="entry name" value="SIS domain"/>
    <property type="match status" value="1"/>
</dbReference>
<dbReference type="HAMAP" id="MF_00068">
    <property type="entry name" value="MurQ"/>
    <property type="match status" value="1"/>
</dbReference>
<evidence type="ECO:0000259" key="7">
    <source>
        <dbReference type="PROSITE" id="PS51464"/>
    </source>
</evidence>
<dbReference type="InterPro" id="IPR005486">
    <property type="entry name" value="Glucokinase_regulatory_CS"/>
</dbReference>
<dbReference type="GO" id="GO:0070095">
    <property type="term" value="F:fructose-6-phosphate binding"/>
    <property type="evidence" value="ECO:0007669"/>
    <property type="project" value="TreeGrafter"/>
</dbReference>
<accession>A0A1L7X958</accession>
<dbReference type="GO" id="GO:0030246">
    <property type="term" value="F:carbohydrate binding"/>
    <property type="evidence" value="ECO:0007669"/>
    <property type="project" value="TreeGrafter"/>
</dbReference>
<dbReference type="GO" id="GO:0004857">
    <property type="term" value="F:enzyme inhibitor activity"/>
    <property type="evidence" value="ECO:0007669"/>
    <property type="project" value="TreeGrafter"/>
</dbReference>
<protein>
    <recommendedName>
        <fullName evidence="3">N-acetyl-D-glucosamine kinase</fullName>
        <ecNumber evidence="2">2.7.1.59</ecNumber>
    </recommendedName>
    <alternativeName>
        <fullName evidence="6">GlcNAc kinase</fullName>
    </alternativeName>
</protein>
<dbReference type="GO" id="GO:0005829">
    <property type="term" value="C:cytosol"/>
    <property type="evidence" value="ECO:0007669"/>
    <property type="project" value="TreeGrafter"/>
</dbReference>
<dbReference type="InterPro" id="IPR043129">
    <property type="entry name" value="ATPase_NBD"/>
</dbReference>
<dbReference type="PANTHER" id="PTHR10088:SF4">
    <property type="entry name" value="GLUCOKINASE REGULATORY PROTEIN"/>
    <property type="match status" value="1"/>
</dbReference>
<dbReference type="NCBIfam" id="NF003915">
    <property type="entry name" value="PRK05441.1"/>
    <property type="match status" value="1"/>
</dbReference>
<evidence type="ECO:0000256" key="6">
    <source>
        <dbReference type="ARBA" id="ARBA00031123"/>
    </source>
</evidence>
<dbReference type="Gene3D" id="3.30.420.40">
    <property type="match status" value="2"/>
</dbReference>
<name>A0A1L7X958_9HELO</name>
<dbReference type="OrthoDB" id="311172at2759"/>
<dbReference type="GO" id="GO:0045127">
    <property type="term" value="F:N-acetylglucosamine kinase activity"/>
    <property type="evidence" value="ECO:0007669"/>
    <property type="project" value="UniProtKB-EC"/>
</dbReference>
<organism evidence="8 9">
    <name type="scientific">Phialocephala subalpina</name>
    <dbReference type="NCBI Taxonomy" id="576137"/>
    <lineage>
        <taxon>Eukaryota</taxon>
        <taxon>Fungi</taxon>
        <taxon>Dikarya</taxon>
        <taxon>Ascomycota</taxon>
        <taxon>Pezizomycotina</taxon>
        <taxon>Leotiomycetes</taxon>
        <taxon>Helotiales</taxon>
        <taxon>Mollisiaceae</taxon>
        <taxon>Phialocephala</taxon>
        <taxon>Phialocephala fortinii species complex</taxon>
    </lineage>
</organism>
<dbReference type="PROSITE" id="PS51464">
    <property type="entry name" value="SIS"/>
    <property type="match status" value="1"/>
</dbReference>
<dbReference type="NCBIfam" id="TIGR00274">
    <property type="entry name" value="N-acetylmuramic acid 6-phosphate etherase"/>
    <property type="match status" value="1"/>
</dbReference>
<evidence type="ECO:0000256" key="5">
    <source>
        <dbReference type="ARBA" id="ARBA00023277"/>
    </source>
</evidence>
<dbReference type="GO" id="GO:0009750">
    <property type="term" value="P:response to fructose"/>
    <property type="evidence" value="ECO:0007669"/>
    <property type="project" value="TreeGrafter"/>
</dbReference>
<keyword evidence="5" id="KW-0119">Carbohydrate metabolism</keyword>
<evidence type="ECO:0000256" key="3">
    <source>
        <dbReference type="ARBA" id="ARBA00014974"/>
    </source>
</evidence>
<evidence type="ECO:0000256" key="2">
    <source>
        <dbReference type="ARBA" id="ARBA00012122"/>
    </source>
</evidence>
<dbReference type="PROSITE" id="PS01272">
    <property type="entry name" value="GCKR"/>
    <property type="match status" value="1"/>
</dbReference>
<keyword evidence="8" id="KW-0808">Transferase</keyword>
<keyword evidence="4" id="KW-0456">Lyase</keyword>
<evidence type="ECO:0000256" key="4">
    <source>
        <dbReference type="ARBA" id="ARBA00023239"/>
    </source>
</evidence>
<dbReference type="CDD" id="cd05007">
    <property type="entry name" value="SIS_Etherase"/>
    <property type="match status" value="1"/>
</dbReference>
<dbReference type="Pfam" id="PF01869">
    <property type="entry name" value="BcrAD_BadFG"/>
    <property type="match status" value="1"/>
</dbReference>
<dbReference type="Pfam" id="PF22645">
    <property type="entry name" value="GKRP_SIS_N"/>
    <property type="match status" value="1"/>
</dbReference>
<dbReference type="InterPro" id="IPR046348">
    <property type="entry name" value="SIS_dom_sf"/>
</dbReference>
<dbReference type="Proteomes" id="UP000184330">
    <property type="component" value="Unassembled WGS sequence"/>
</dbReference>
<dbReference type="InterPro" id="IPR001347">
    <property type="entry name" value="SIS_dom"/>
</dbReference>
<proteinExistence type="inferred from homology"/>
<feature type="domain" description="SIS" evidence="7">
    <location>
        <begin position="58"/>
        <end position="224"/>
    </location>
</feature>
<dbReference type="NCBIfam" id="NF009222">
    <property type="entry name" value="PRK12570.1"/>
    <property type="match status" value="1"/>
</dbReference>
<dbReference type="Gene3D" id="1.10.8.1080">
    <property type="match status" value="1"/>
</dbReference>
<dbReference type="GO" id="GO:0046348">
    <property type="term" value="P:amino sugar catabolic process"/>
    <property type="evidence" value="ECO:0007669"/>
    <property type="project" value="InterPro"/>
</dbReference>
<evidence type="ECO:0000313" key="9">
    <source>
        <dbReference type="Proteomes" id="UP000184330"/>
    </source>
</evidence>
<reference evidence="8 9" key="1">
    <citation type="submission" date="2016-03" db="EMBL/GenBank/DDBJ databases">
        <authorList>
            <person name="Ploux O."/>
        </authorList>
    </citation>
    <scope>NUCLEOTIDE SEQUENCE [LARGE SCALE GENOMIC DNA]</scope>
    <source>
        <strain evidence="8 9">UAMH 11012</strain>
    </source>
</reference>
<dbReference type="GO" id="GO:0042593">
    <property type="term" value="P:glucose homeostasis"/>
    <property type="evidence" value="ECO:0007669"/>
    <property type="project" value="TreeGrafter"/>
</dbReference>
<evidence type="ECO:0000313" key="8">
    <source>
        <dbReference type="EMBL" id="CZR61526.1"/>
    </source>
</evidence>
<sequence length="674" mass="70606">MAELDLSSLQTEGRNLRTMNIDIISTLDMCQVINEEDATVAQAVQRCVPEIAATIDAVAPRIRKGGRLIYVGAGTSGRLGILDASEVPPTFSAPSTQFVGIIAGGDSAIRTAQEGVEDSHSLAISDLESLFMDPSLDTVLGIAASGRTPYVLACLRFAKEKGCLTVGIACVSGSEIQQEGNVDHVIEVVTGPEVITGSTRLKAGTGTKMVLNMLSTGVMVKVGKTYGNMMVDVKASNLKLKQRSRNIIRSLESRASEISDELLDERIQECGGSVKLALMTLMTGCEKQQCEGNLKQAGGVLSTALQILNATASNNISNGTSTLRNTAPKRKLAVCIDGGGSKCAVALSDEAGNIGRGESGPCNVTDFGVKRMSKVVTQATQQALGDLCPAQPGMEWGQDQSSWKEKIAFTKIRAGMAGFDRPGISALIEEALSDLFNISIGPNLRVTNDVDLLASAIEKHPRAKTGIVLVAGTGSVAMSYRVESGVAVRTGRAGGWGAVLGDGGSGFDIGRMAAQHTLSALESARLGTGSRKVALKDVLSPLCVQILEKLQISEGSDVSVDVLSHILTAESAEGSSLKLQMASLAPTVLDASSYDTEAISIVHRAVDNLASTVLRLVRPESVVPAESVLILAGGLIKSAVYRKFLTEKLGELDVVFESIDVVEDGALTGLMSLT</sequence>
<dbReference type="CDD" id="cd24007">
    <property type="entry name" value="ASKHA_NBD_eukNAGK-like"/>
    <property type="match status" value="1"/>
</dbReference>
<comment type="similarity">
    <text evidence="1">Belongs to the eukaryotic-type N-acetylglucosamine kinase family.</text>
</comment>
<dbReference type="InterPro" id="IPR040190">
    <property type="entry name" value="MURQ/GCKR"/>
</dbReference>
<dbReference type="GO" id="GO:0005654">
    <property type="term" value="C:nucleoplasm"/>
    <property type="evidence" value="ECO:0007669"/>
    <property type="project" value="TreeGrafter"/>
</dbReference>
<dbReference type="InterPro" id="IPR002731">
    <property type="entry name" value="ATPase_BadF"/>
</dbReference>
<dbReference type="AlphaFoldDB" id="A0A1L7X958"/>
<dbReference type="InterPro" id="IPR005488">
    <property type="entry name" value="Etherase_MurQ"/>
</dbReference>
<gene>
    <name evidence="8" type="ORF">PAC_11423</name>
</gene>
<dbReference type="GO" id="GO:0019899">
    <property type="term" value="F:enzyme binding"/>
    <property type="evidence" value="ECO:0007669"/>
    <property type="project" value="TreeGrafter"/>
</dbReference>
<dbReference type="FunFam" id="3.40.50.10490:FF:000014">
    <property type="entry name" value="N-acetylmuramic acid 6-phosphate etherase"/>
    <property type="match status" value="1"/>
</dbReference>
<dbReference type="EC" id="2.7.1.59" evidence="2"/>